<gene>
    <name evidence="4" type="ORF">EDD35_0257</name>
</gene>
<name>A0A3N2GN79_9PSEU</name>
<keyword evidence="2" id="KW-0067">ATP-binding</keyword>
<dbReference type="GO" id="GO:0016887">
    <property type="term" value="F:ATP hydrolysis activity"/>
    <property type="evidence" value="ECO:0007669"/>
    <property type="project" value="InterPro"/>
</dbReference>
<dbReference type="SUPFAM" id="SSF52540">
    <property type="entry name" value="P-loop containing nucleoside triphosphate hydrolases"/>
    <property type="match status" value="1"/>
</dbReference>
<reference evidence="4 5" key="1">
    <citation type="submission" date="2018-11" db="EMBL/GenBank/DDBJ databases">
        <title>Sequencing the genomes of 1000 actinobacteria strains.</title>
        <authorList>
            <person name="Klenk H.-P."/>
        </authorList>
    </citation>
    <scope>NUCLEOTIDE SEQUENCE [LARGE SCALE GENOMIC DNA]</scope>
    <source>
        <strain evidence="4 5">DSM 44348</strain>
    </source>
</reference>
<dbReference type="GeneID" id="301841750"/>
<feature type="domain" description="ABC transporter" evidence="3">
    <location>
        <begin position="11"/>
        <end position="218"/>
    </location>
</feature>
<dbReference type="InterPro" id="IPR027417">
    <property type="entry name" value="P-loop_NTPase"/>
</dbReference>
<keyword evidence="5" id="KW-1185">Reference proteome</keyword>
<dbReference type="Proteomes" id="UP000274843">
    <property type="component" value="Unassembled WGS sequence"/>
</dbReference>
<dbReference type="InterPro" id="IPR003439">
    <property type="entry name" value="ABC_transporter-like_ATP-bd"/>
</dbReference>
<sequence length="218" mass="24171">MSTVSNSDYVLQAVNLHKSFGARHVLRGVEFGLRPGELLGVLGENGAGKSTLLRILAGALRADRGEVVHRGRLGYCPQRIVVNDELTVGQHLRYFQSAYHLEDLTVAESVAERLGLTPFRHTRAGVLSGGTRQKLNLTLALMHDPDVVLMDEPYQGFDWENYLTFWTLTDQLRAQGRSVLVISHLAHDTERFDRLLRLARGQVEPTEAMAGAELEAAS</sequence>
<accession>A0A3N2GN79</accession>
<dbReference type="Pfam" id="PF00005">
    <property type="entry name" value="ABC_tran"/>
    <property type="match status" value="1"/>
</dbReference>
<evidence type="ECO:0000256" key="2">
    <source>
        <dbReference type="ARBA" id="ARBA00022840"/>
    </source>
</evidence>
<evidence type="ECO:0000313" key="4">
    <source>
        <dbReference type="EMBL" id="ROS37993.1"/>
    </source>
</evidence>
<dbReference type="PANTHER" id="PTHR43038">
    <property type="entry name" value="ATP-BINDING CASSETTE, SUB-FAMILY H, MEMBER 1"/>
    <property type="match status" value="1"/>
</dbReference>
<keyword evidence="1" id="KW-0547">Nucleotide-binding</keyword>
<dbReference type="PANTHER" id="PTHR43038:SF7">
    <property type="entry name" value="ABC TRANSPORT SYSTEM ATP-BINDING PROTEIN"/>
    <property type="match status" value="1"/>
</dbReference>
<dbReference type="AlphaFoldDB" id="A0A3N2GN79"/>
<dbReference type="SMART" id="SM00382">
    <property type="entry name" value="AAA"/>
    <property type="match status" value="1"/>
</dbReference>
<dbReference type="InterPro" id="IPR003593">
    <property type="entry name" value="AAA+_ATPase"/>
</dbReference>
<dbReference type="Gene3D" id="3.40.50.300">
    <property type="entry name" value="P-loop containing nucleotide triphosphate hydrolases"/>
    <property type="match status" value="1"/>
</dbReference>
<dbReference type="EMBL" id="RKHY01000001">
    <property type="protein sequence ID" value="ROS37993.1"/>
    <property type="molecule type" value="Genomic_DNA"/>
</dbReference>
<organism evidence="4 5">
    <name type="scientific">Amycolatopsis thermoflava</name>
    <dbReference type="NCBI Taxonomy" id="84480"/>
    <lineage>
        <taxon>Bacteria</taxon>
        <taxon>Bacillati</taxon>
        <taxon>Actinomycetota</taxon>
        <taxon>Actinomycetes</taxon>
        <taxon>Pseudonocardiales</taxon>
        <taxon>Pseudonocardiaceae</taxon>
        <taxon>Amycolatopsis</taxon>
        <taxon>Amycolatopsis methanolica group</taxon>
    </lineage>
</organism>
<protein>
    <submittedName>
        <fullName evidence="4">ABC-type multidrug transport system ATPase subunit</fullName>
    </submittedName>
</protein>
<dbReference type="RefSeq" id="WP_231960550.1">
    <property type="nucleotide sequence ID" value="NZ_RKHY01000001.1"/>
</dbReference>
<dbReference type="CDD" id="cd03230">
    <property type="entry name" value="ABC_DR_subfamily_A"/>
    <property type="match status" value="1"/>
</dbReference>
<evidence type="ECO:0000313" key="5">
    <source>
        <dbReference type="Proteomes" id="UP000274843"/>
    </source>
</evidence>
<evidence type="ECO:0000259" key="3">
    <source>
        <dbReference type="PROSITE" id="PS50893"/>
    </source>
</evidence>
<evidence type="ECO:0000256" key="1">
    <source>
        <dbReference type="ARBA" id="ARBA00022741"/>
    </source>
</evidence>
<proteinExistence type="predicted"/>
<dbReference type="PROSITE" id="PS50893">
    <property type="entry name" value="ABC_TRANSPORTER_2"/>
    <property type="match status" value="1"/>
</dbReference>
<dbReference type="GO" id="GO:0005524">
    <property type="term" value="F:ATP binding"/>
    <property type="evidence" value="ECO:0007669"/>
    <property type="project" value="UniProtKB-KW"/>
</dbReference>
<comment type="caution">
    <text evidence="4">The sequence shown here is derived from an EMBL/GenBank/DDBJ whole genome shotgun (WGS) entry which is preliminary data.</text>
</comment>